<evidence type="ECO:0000256" key="1">
    <source>
        <dbReference type="SAM" id="MobiDB-lite"/>
    </source>
</evidence>
<proteinExistence type="predicted"/>
<comment type="caution">
    <text evidence="3">The sequence shown here is derived from an EMBL/GenBank/DDBJ whole genome shotgun (WGS) entry which is preliminary data.</text>
</comment>
<protein>
    <submittedName>
        <fullName evidence="3">Uncharacterized protein</fullName>
    </submittedName>
</protein>
<dbReference type="OrthoDB" id="4199092at2"/>
<reference evidence="4" key="1">
    <citation type="submission" date="2015-07" db="EMBL/GenBank/DDBJ databases">
        <authorList>
            <consortium name="Consortium for Microbial Forensics and Genomics (microFORGE)"/>
            <person name="Knight B.M."/>
            <person name="Roberts D.P."/>
            <person name="Lin D."/>
            <person name="Hari K."/>
            <person name="Fletcher J."/>
            <person name="Melcher U."/>
            <person name="Blagden T."/>
            <person name="Winegar R.A."/>
        </authorList>
    </citation>
    <scope>NUCLEOTIDE SEQUENCE [LARGE SCALE GENOMIC DNA]</scope>
    <source>
        <strain evidence="4">NRRL B-1447</strain>
    </source>
</reference>
<feature type="transmembrane region" description="Helical" evidence="2">
    <location>
        <begin position="71"/>
        <end position="93"/>
    </location>
</feature>
<keyword evidence="2" id="KW-1133">Transmembrane helix</keyword>
<gene>
    <name evidence="3" type="ORF">ADK75_04705</name>
</gene>
<keyword evidence="2" id="KW-0812">Transmembrane</keyword>
<accession>A0A0L8N3N4</accession>
<dbReference type="PATRIC" id="fig|1961.12.peg.1004"/>
<sequence>MPKSDGPQPWGPSMEPPPDLLYSPTGGPLDDARRTAILDWTVNQYVSQGWRVESRSPTQAVLVRGGDVNHVLHAILTIFTCLLWGVVWIVLALGNKKERVALTVDPNGYVQTVHGPS</sequence>
<dbReference type="EMBL" id="LGUV01000013">
    <property type="protein sequence ID" value="KOG57291.1"/>
    <property type="molecule type" value="Genomic_DNA"/>
</dbReference>
<feature type="region of interest" description="Disordered" evidence="1">
    <location>
        <begin position="1"/>
        <end position="28"/>
    </location>
</feature>
<dbReference type="RefSeq" id="WP_051779032.1">
    <property type="nucleotide sequence ID" value="NZ_LGUV01000013.1"/>
</dbReference>
<organism evidence="3 4">
    <name type="scientific">Streptomyces virginiae</name>
    <name type="common">Streptomyces cinnamonensis</name>
    <dbReference type="NCBI Taxonomy" id="1961"/>
    <lineage>
        <taxon>Bacteria</taxon>
        <taxon>Bacillati</taxon>
        <taxon>Actinomycetota</taxon>
        <taxon>Actinomycetes</taxon>
        <taxon>Kitasatosporales</taxon>
        <taxon>Streptomycetaceae</taxon>
        <taxon>Streptomyces</taxon>
    </lineage>
</organism>
<evidence type="ECO:0000313" key="3">
    <source>
        <dbReference type="EMBL" id="KOG57291.1"/>
    </source>
</evidence>
<dbReference type="AlphaFoldDB" id="A0A0L8N3N4"/>
<dbReference type="Proteomes" id="UP000037084">
    <property type="component" value="Unassembled WGS sequence"/>
</dbReference>
<evidence type="ECO:0000256" key="2">
    <source>
        <dbReference type="SAM" id="Phobius"/>
    </source>
</evidence>
<name>A0A0L8N3N4_STRVG</name>
<keyword evidence="2" id="KW-0472">Membrane</keyword>
<evidence type="ECO:0000313" key="4">
    <source>
        <dbReference type="Proteomes" id="UP000037084"/>
    </source>
</evidence>